<dbReference type="PANTHER" id="PTHR23240:SF6">
    <property type="entry name" value="DNA CROSS-LINK REPAIR 1A PROTEIN"/>
    <property type="match status" value="1"/>
</dbReference>
<dbReference type="EMBL" id="ML119105">
    <property type="protein sequence ID" value="RPB17528.1"/>
    <property type="molecule type" value="Genomic_DNA"/>
</dbReference>
<keyword evidence="3" id="KW-0227">DNA damage</keyword>
<dbReference type="InParanoid" id="A0A3N4L6W6"/>
<dbReference type="GO" id="GO:0005634">
    <property type="term" value="C:nucleus"/>
    <property type="evidence" value="ECO:0007669"/>
    <property type="project" value="UniProtKB-SubCell"/>
</dbReference>
<dbReference type="FunFam" id="3.40.50.12650:FF:000007">
    <property type="entry name" value="DNA cross-link repair 1A protein, variant"/>
    <property type="match status" value="1"/>
</dbReference>
<dbReference type="OrthoDB" id="262529at2759"/>
<dbReference type="GO" id="GO:0035312">
    <property type="term" value="F:5'-3' DNA exonuclease activity"/>
    <property type="evidence" value="ECO:0007669"/>
    <property type="project" value="TreeGrafter"/>
</dbReference>
<dbReference type="STRING" id="1392247.A0A3N4L6W6"/>
<dbReference type="SUPFAM" id="SSF56281">
    <property type="entry name" value="Metallo-hydrolase/oxidoreductase"/>
    <property type="match status" value="1"/>
</dbReference>
<dbReference type="Pfam" id="PF07522">
    <property type="entry name" value="DRMBL"/>
    <property type="match status" value="1"/>
</dbReference>
<dbReference type="InterPro" id="IPR036866">
    <property type="entry name" value="RibonucZ/Hydroxyglut_hydro"/>
</dbReference>
<dbReference type="CDD" id="cd16273">
    <property type="entry name" value="SNM1A-1C-like_MBL-fold"/>
    <property type="match status" value="1"/>
</dbReference>
<evidence type="ECO:0000256" key="2">
    <source>
        <dbReference type="ARBA" id="ARBA00010304"/>
    </source>
</evidence>
<dbReference type="Gene3D" id="3.40.50.12650">
    <property type="match status" value="1"/>
</dbReference>
<evidence type="ECO:0000313" key="8">
    <source>
        <dbReference type="Proteomes" id="UP000277580"/>
    </source>
</evidence>
<dbReference type="AlphaFoldDB" id="A0A3N4L6W6"/>
<reference evidence="7 8" key="1">
    <citation type="journal article" date="2018" name="Nat. Ecol. Evol.">
        <title>Pezizomycetes genomes reveal the molecular basis of ectomycorrhizal truffle lifestyle.</title>
        <authorList>
            <person name="Murat C."/>
            <person name="Payen T."/>
            <person name="Noel B."/>
            <person name="Kuo A."/>
            <person name="Morin E."/>
            <person name="Chen J."/>
            <person name="Kohler A."/>
            <person name="Krizsan K."/>
            <person name="Balestrini R."/>
            <person name="Da Silva C."/>
            <person name="Montanini B."/>
            <person name="Hainaut M."/>
            <person name="Levati E."/>
            <person name="Barry K.W."/>
            <person name="Belfiori B."/>
            <person name="Cichocki N."/>
            <person name="Clum A."/>
            <person name="Dockter R.B."/>
            <person name="Fauchery L."/>
            <person name="Guy J."/>
            <person name="Iotti M."/>
            <person name="Le Tacon F."/>
            <person name="Lindquist E.A."/>
            <person name="Lipzen A."/>
            <person name="Malagnac F."/>
            <person name="Mello A."/>
            <person name="Molinier V."/>
            <person name="Miyauchi S."/>
            <person name="Poulain J."/>
            <person name="Riccioni C."/>
            <person name="Rubini A."/>
            <person name="Sitrit Y."/>
            <person name="Splivallo R."/>
            <person name="Traeger S."/>
            <person name="Wang M."/>
            <person name="Zifcakova L."/>
            <person name="Wipf D."/>
            <person name="Zambonelli A."/>
            <person name="Paolocci F."/>
            <person name="Nowrousian M."/>
            <person name="Ottonello S."/>
            <person name="Baldrian P."/>
            <person name="Spatafora J.W."/>
            <person name="Henrissat B."/>
            <person name="Nagy L.G."/>
            <person name="Aury J.M."/>
            <person name="Wincker P."/>
            <person name="Grigoriev I.V."/>
            <person name="Bonfante P."/>
            <person name="Martin F.M."/>
        </authorList>
    </citation>
    <scope>NUCLEOTIDE SEQUENCE [LARGE SCALE GENOMIC DNA]</scope>
    <source>
        <strain evidence="7 8">CCBAS932</strain>
    </source>
</reference>
<dbReference type="SMART" id="SM00849">
    <property type="entry name" value="Lactamase_B"/>
    <property type="match status" value="1"/>
</dbReference>
<evidence type="ECO:0000259" key="6">
    <source>
        <dbReference type="SMART" id="SM00849"/>
    </source>
</evidence>
<evidence type="ECO:0000256" key="1">
    <source>
        <dbReference type="ARBA" id="ARBA00004123"/>
    </source>
</evidence>
<dbReference type="InterPro" id="IPR001279">
    <property type="entry name" value="Metallo-B-lactamas"/>
</dbReference>
<comment type="similarity">
    <text evidence="2">Belongs to the DNA repair metallo-beta-lactamase (DRMBL) family.</text>
</comment>
<sequence length="526" mass="58283">EAVKCPICAINIGALLENDKNDHVNHCLDGTPIPLPTPPSKPIISPRPGATNLISPFFGRAPVITPSSSSKPSAFTKLMSTNSESQAWASAAKAEVDSRGKKAADRTCPFYKILFNGPVTVDAFRYGAVPGCQAYFLSHFHSDHYIGLSSKWSHGPIYCSRVTANLVRSKLGVDPKYVRELPWEEWTDFGVEGIRVRGLDANHCPGSMLFLFEETKKGGKRILHCGDFRASPEHLRHPLLTPGEEGLKGQKIDLVYLDTTYLNPKYAFPAQNGVIEACATMCVKLQKEAETGVEEPITGKNSTMGSFMTGANHAPSKKKGRLLIIVGTYSIGKERICLGIAKALGTKIFAPPNKLKICRQLEDPILDNLLTSNPHEAQVHMTPLMDIQIETLQEYLNTFKPHFDRIVGFRPSGWNYRPPNSRLTDSPAVNTVLYGAAWRSEYSTEEMTPMRGSGREVKCFGVPYSEHSSFRELSMFICGLNVVKVIPTVNIGSAKRRDEMKVWIQKWEVEKRKNGLFSVDGGKGKW</sequence>
<protein>
    <submittedName>
        <fullName evidence="7">DRMBL-domain-containing protein</fullName>
    </submittedName>
</protein>
<feature type="non-terminal residue" evidence="7">
    <location>
        <position position="526"/>
    </location>
</feature>
<evidence type="ECO:0000256" key="3">
    <source>
        <dbReference type="ARBA" id="ARBA00022763"/>
    </source>
</evidence>
<dbReference type="PANTHER" id="PTHR23240">
    <property type="entry name" value="DNA CROSS-LINK REPAIR PROTEIN PSO2/SNM1-RELATED"/>
    <property type="match status" value="1"/>
</dbReference>
<dbReference type="GO" id="GO:0006303">
    <property type="term" value="P:double-strand break repair via nonhomologous end joining"/>
    <property type="evidence" value="ECO:0007669"/>
    <property type="project" value="TreeGrafter"/>
</dbReference>
<gene>
    <name evidence="7" type="ORF">P167DRAFT_473520</name>
</gene>
<dbReference type="FunCoup" id="A0A3N4L6W6">
    <property type="interactions" value="210"/>
</dbReference>
<keyword evidence="8" id="KW-1185">Reference proteome</keyword>
<keyword evidence="5" id="KW-0539">Nucleus</keyword>
<comment type="subcellular location">
    <subcellularLocation>
        <location evidence="1">Nucleus</location>
    </subcellularLocation>
</comment>
<organism evidence="7 8">
    <name type="scientific">Morchella conica CCBAS932</name>
    <dbReference type="NCBI Taxonomy" id="1392247"/>
    <lineage>
        <taxon>Eukaryota</taxon>
        <taxon>Fungi</taxon>
        <taxon>Dikarya</taxon>
        <taxon>Ascomycota</taxon>
        <taxon>Pezizomycotina</taxon>
        <taxon>Pezizomycetes</taxon>
        <taxon>Pezizales</taxon>
        <taxon>Morchellaceae</taxon>
        <taxon>Morchella</taxon>
    </lineage>
</organism>
<feature type="non-terminal residue" evidence="7">
    <location>
        <position position="1"/>
    </location>
</feature>
<dbReference type="Proteomes" id="UP000277580">
    <property type="component" value="Unassembled WGS sequence"/>
</dbReference>
<dbReference type="Pfam" id="PF12706">
    <property type="entry name" value="Lactamase_B_2"/>
    <property type="match status" value="1"/>
</dbReference>
<dbReference type="InterPro" id="IPR011084">
    <property type="entry name" value="DRMBL"/>
</dbReference>
<evidence type="ECO:0000256" key="4">
    <source>
        <dbReference type="ARBA" id="ARBA00023204"/>
    </source>
</evidence>
<accession>A0A3N4L6W6</accession>
<dbReference type="GO" id="GO:0003684">
    <property type="term" value="F:damaged DNA binding"/>
    <property type="evidence" value="ECO:0007669"/>
    <property type="project" value="TreeGrafter"/>
</dbReference>
<proteinExistence type="inferred from homology"/>
<dbReference type="Gene3D" id="3.60.15.10">
    <property type="entry name" value="Ribonuclease Z/Hydroxyacylglutathione hydrolase-like"/>
    <property type="match status" value="1"/>
</dbReference>
<name>A0A3N4L6W6_9PEZI</name>
<keyword evidence="4" id="KW-0234">DNA repair</keyword>
<evidence type="ECO:0000256" key="5">
    <source>
        <dbReference type="ARBA" id="ARBA00023242"/>
    </source>
</evidence>
<dbReference type="GO" id="GO:0036297">
    <property type="term" value="P:interstrand cross-link repair"/>
    <property type="evidence" value="ECO:0007669"/>
    <property type="project" value="TreeGrafter"/>
</dbReference>
<feature type="domain" description="Metallo-beta-lactamase" evidence="6">
    <location>
        <begin position="107"/>
        <end position="266"/>
    </location>
</feature>
<evidence type="ECO:0000313" key="7">
    <source>
        <dbReference type="EMBL" id="RPB17528.1"/>
    </source>
</evidence>